<organism evidence="2 3">
    <name type="scientific">Dovyalis caffra</name>
    <dbReference type="NCBI Taxonomy" id="77055"/>
    <lineage>
        <taxon>Eukaryota</taxon>
        <taxon>Viridiplantae</taxon>
        <taxon>Streptophyta</taxon>
        <taxon>Embryophyta</taxon>
        <taxon>Tracheophyta</taxon>
        <taxon>Spermatophyta</taxon>
        <taxon>Magnoliopsida</taxon>
        <taxon>eudicotyledons</taxon>
        <taxon>Gunneridae</taxon>
        <taxon>Pentapetalae</taxon>
        <taxon>rosids</taxon>
        <taxon>fabids</taxon>
        <taxon>Malpighiales</taxon>
        <taxon>Salicaceae</taxon>
        <taxon>Flacourtieae</taxon>
        <taxon>Dovyalis</taxon>
    </lineage>
</organism>
<protein>
    <submittedName>
        <fullName evidence="2">Uncharacterized protein</fullName>
    </submittedName>
</protein>
<evidence type="ECO:0000256" key="1">
    <source>
        <dbReference type="SAM" id="SignalP"/>
    </source>
</evidence>
<keyword evidence="3" id="KW-1185">Reference proteome</keyword>
<gene>
    <name evidence="2" type="ORF">DCAF_LOCUS21472</name>
</gene>
<feature type="signal peptide" evidence="1">
    <location>
        <begin position="1"/>
        <end position="30"/>
    </location>
</feature>
<dbReference type="EMBL" id="CAWUPB010001173">
    <property type="protein sequence ID" value="CAK7348766.1"/>
    <property type="molecule type" value="Genomic_DNA"/>
</dbReference>
<accession>A0AAV1SEG7</accession>
<evidence type="ECO:0000313" key="2">
    <source>
        <dbReference type="EMBL" id="CAK7348766.1"/>
    </source>
</evidence>
<evidence type="ECO:0000313" key="3">
    <source>
        <dbReference type="Proteomes" id="UP001314170"/>
    </source>
</evidence>
<keyword evidence="1" id="KW-0732">Signal</keyword>
<name>A0AAV1SEG7_9ROSI</name>
<feature type="chain" id="PRO_5043819195" evidence="1">
    <location>
        <begin position="31"/>
        <end position="64"/>
    </location>
</feature>
<sequence length="64" mass="6597">MAVCASSKSFIAVLAVGFLMFAIFSPSVEGQSPAPAPAPTSDDQSMQHAAIALANVSCEWESHS</sequence>
<reference evidence="2 3" key="1">
    <citation type="submission" date="2024-01" db="EMBL/GenBank/DDBJ databases">
        <authorList>
            <person name="Waweru B."/>
        </authorList>
    </citation>
    <scope>NUCLEOTIDE SEQUENCE [LARGE SCALE GENOMIC DNA]</scope>
</reference>
<dbReference type="Proteomes" id="UP001314170">
    <property type="component" value="Unassembled WGS sequence"/>
</dbReference>
<proteinExistence type="predicted"/>
<dbReference type="AlphaFoldDB" id="A0AAV1SEG7"/>
<comment type="caution">
    <text evidence="2">The sequence shown here is derived from an EMBL/GenBank/DDBJ whole genome shotgun (WGS) entry which is preliminary data.</text>
</comment>